<feature type="transmembrane region" description="Helical" evidence="1">
    <location>
        <begin position="130"/>
        <end position="152"/>
    </location>
</feature>
<dbReference type="Proteomes" id="UP000029870">
    <property type="component" value="Unassembled WGS sequence"/>
</dbReference>
<keyword evidence="1" id="KW-0472">Membrane</keyword>
<feature type="transmembrane region" description="Helical" evidence="1">
    <location>
        <begin position="12"/>
        <end position="37"/>
    </location>
</feature>
<organism evidence="2 3">
    <name type="scientific">Helicobacter bilis</name>
    <dbReference type="NCBI Taxonomy" id="37372"/>
    <lineage>
        <taxon>Bacteria</taxon>
        <taxon>Pseudomonadati</taxon>
        <taxon>Campylobacterota</taxon>
        <taxon>Epsilonproteobacteria</taxon>
        <taxon>Campylobacterales</taxon>
        <taxon>Helicobacteraceae</taxon>
        <taxon>Helicobacter</taxon>
    </lineage>
</organism>
<dbReference type="AlphaFoldDB" id="A0A6D2C792"/>
<protein>
    <submittedName>
        <fullName evidence="2">Uncharacterized protein</fullName>
    </submittedName>
</protein>
<keyword evidence="1" id="KW-0812">Transmembrane</keyword>
<feature type="transmembrane region" description="Helical" evidence="1">
    <location>
        <begin position="49"/>
        <end position="74"/>
    </location>
</feature>
<gene>
    <name evidence="2" type="ORF">LS77_005040</name>
</gene>
<comment type="caution">
    <text evidence="2">The sequence shown here is derived from an EMBL/GenBank/DDBJ whole genome shotgun (WGS) entry which is preliminary data.</text>
</comment>
<evidence type="ECO:0000313" key="2">
    <source>
        <dbReference type="EMBL" id="TLE04751.1"/>
    </source>
</evidence>
<evidence type="ECO:0000313" key="3">
    <source>
        <dbReference type="Proteomes" id="UP000029870"/>
    </source>
</evidence>
<dbReference type="GeneID" id="60657012"/>
<accession>A0A6D2C792</accession>
<proteinExistence type="predicted"/>
<dbReference type="EMBL" id="JRPH02000012">
    <property type="protein sequence ID" value="TLE04751.1"/>
    <property type="molecule type" value="Genomic_DNA"/>
</dbReference>
<keyword evidence="1" id="KW-1133">Transmembrane helix</keyword>
<evidence type="ECO:0000256" key="1">
    <source>
        <dbReference type="SAM" id="Phobius"/>
    </source>
</evidence>
<name>A0A6D2C792_9HELI</name>
<reference evidence="2 3" key="1">
    <citation type="journal article" date="2014" name="Genome Announc.">
        <title>Draft genome sequences of eight enterohepatic helicobacter species isolated from both laboratory and wild rodents.</title>
        <authorList>
            <person name="Sheh A."/>
            <person name="Shen Z."/>
            <person name="Fox J.G."/>
        </authorList>
    </citation>
    <scope>NUCLEOTIDE SEQUENCE [LARGE SCALE GENOMIC DNA]</scope>
    <source>
        <strain evidence="2 3">Missouri</strain>
    </source>
</reference>
<sequence length="154" mass="18091">MRMYELDSSLLFLSLFAFINFYMWVLYGIFLVSFSLIPKVKSYYLLKNFLLIWFISGLLYGIVFFCFGCISFVLYKMSSVFEEIAFLLFVYWITSWFMTIISSVLFALIRFLMIKDKANMPIPTKNQKKIVGVAGFIHCLLSPAFYLAFLLVRV</sequence>
<feature type="transmembrane region" description="Helical" evidence="1">
    <location>
        <begin position="86"/>
        <end position="109"/>
    </location>
</feature>
<dbReference type="RefSeq" id="WP_004087677.1">
    <property type="nucleotide sequence ID" value="NZ_JAERIZ010000009.1"/>
</dbReference>